<proteinExistence type="inferred from homology"/>
<dbReference type="InterPro" id="IPR035426">
    <property type="entry name" value="Gemin2/Brr1"/>
</dbReference>
<dbReference type="EMBL" id="CAXHTA020000002">
    <property type="protein sequence ID" value="CAL5219274.1"/>
    <property type="molecule type" value="Genomic_DNA"/>
</dbReference>
<comment type="similarity">
    <text evidence="1">Belongs to the gemin-2 family.</text>
</comment>
<dbReference type="Proteomes" id="UP001497392">
    <property type="component" value="Unassembled WGS sequence"/>
</dbReference>
<feature type="region of interest" description="Disordered" evidence="2">
    <location>
        <begin position="1"/>
        <end position="45"/>
    </location>
</feature>
<dbReference type="Gene3D" id="1.20.58.1070">
    <property type="match status" value="1"/>
</dbReference>
<protein>
    <submittedName>
        <fullName evidence="3">G1075 protein</fullName>
    </submittedName>
</protein>
<evidence type="ECO:0000313" key="4">
    <source>
        <dbReference type="Proteomes" id="UP001497392"/>
    </source>
</evidence>
<reference evidence="3 4" key="1">
    <citation type="submission" date="2024-06" db="EMBL/GenBank/DDBJ databases">
        <authorList>
            <person name="Kraege A."/>
            <person name="Thomma B."/>
        </authorList>
    </citation>
    <scope>NUCLEOTIDE SEQUENCE [LARGE SCALE GENOMIC DNA]</scope>
</reference>
<evidence type="ECO:0000256" key="2">
    <source>
        <dbReference type="SAM" id="MobiDB-lite"/>
    </source>
</evidence>
<sequence>MNGFHPDFGRLSLAEATLPAEIEGGEKDEHEQEDDMEYDDEVDDEFDRHAFGLYQQLPVPSGEPDLSSEPQTAEEYLQRVRYEASQLPDTMISTLDSSQYDDRRTSYVETSSTSGIEFQNLRPDWIRGFVNDFAQLRSDLACSELPRPSTAHLPSLDDADAWRTLCLGSASHPGMEPSAAFVQSLDQIFVRRLLRWQSIWLTEDGQGLSTLATLWIYSLAAGMDEVFPMGTAATLRDMLRFCAKLEPRDETELINVHIIVAVAGVYFKQGEQFAAMLQ</sequence>
<comment type="caution">
    <text evidence="3">The sequence shown here is derived from an EMBL/GenBank/DDBJ whole genome shotgun (WGS) entry which is preliminary data.</text>
</comment>
<evidence type="ECO:0000256" key="1">
    <source>
        <dbReference type="ARBA" id="ARBA00025758"/>
    </source>
</evidence>
<accession>A0ABP1FL40</accession>
<keyword evidence="4" id="KW-1185">Reference proteome</keyword>
<feature type="compositionally biased region" description="Acidic residues" evidence="2">
    <location>
        <begin position="31"/>
        <end position="45"/>
    </location>
</feature>
<evidence type="ECO:0000313" key="3">
    <source>
        <dbReference type="EMBL" id="CAL5219274.1"/>
    </source>
</evidence>
<dbReference type="Pfam" id="PF04938">
    <property type="entry name" value="SIP1"/>
    <property type="match status" value="1"/>
</dbReference>
<organism evidence="3 4">
    <name type="scientific">Coccomyxa viridis</name>
    <dbReference type="NCBI Taxonomy" id="1274662"/>
    <lineage>
        <taxon>Eukaryota</taxon>
        <taxon>Viridiplantae</taxon>
        <taxon>Chlorophyta</taxon>
        <taxon>core chlorophytes</taxon>
        <taxon>Trebouxiophyceae</taxon>
        <taxon>Trebouxiophyceae incertae sedis</taxon>
        <taxon>Coccomyxaceae</taxon>
        <taxon>Coccomyxa</taxon>
    </lineage>
</organism>
<dbReference type="PANTHER" id="PTHR12794">
    <property type="entry name" value="GEMIN2"/>
    <property type="match status" value="1"/>
</dbReference>
<gene>
    <name evidence="3" type="primary">g1075</name>
    <name evidence="3" type="ORF">VP750_LOCUS933</name>
</gene>
<dbReference type="PANTHER" id="PTHR12794:SF0">
    <property type="entry name" value="GEM-ASSOCIATED PROTEIN 2"/>
    <property type="match status" value="1"/>
</dbReference>
<name>A0ABP1FL40_9CHLO</name>